<dbReference type="InterPro" id="IPR042251">
    <property type="entry name" value="EutC_C"/>
</dbReference>
<dbReference type="HAMAP" id="MF_00601">
    <property type="entry name" value="EutC"/>
    <property type="match status" value="1"/>
</dbReference>
<comment type="subcellular location">
    <subcellularLocation>
        <location evidence="5">Bacterial microcompartment</location>
    </subcellularLocation>
</comment>
<comment type="cofactor">
    <cofactor evidence="5">
        <name>adenosylcob(III)alamin</name>
        <dbReference type="ChEBI" id="CHEBI:18408"/>
    </cofactor>
    <text evidence="5">Binds between the large and small subunits.</text>
</comment>
<evidence type="ECO:0000256" key="4">
    <source>
        <dbReference type="ARBA" id="ARBA00024446"/>
    </source>
</evidence>
<comment type="pathway">
    <text evidence="5">Amine and polyamine degradation; ethanolamine degradation.</text>
</comment>
<feature type="binding site" evidence="5">
    <location>
        <position position="197"/>
    </location>
    <ligand>
        <name>adenosylcob(III)alamin</name>
        <dbReference type="ChEBI" id="CHEBI:18408"/>
    </ligand>
</feature>
<dbReference type="InterPro" id="IPR009246">
    <property type="entry name" value="EutC"/>
</dbReference>
<dbReference type="EC" id="4.3.1.7" evidence="5"/>
<dbReference type="RefSeq" id="WP_160894964.1">
    <property type="nucleotide sequence ID" value="NZ_WUMU01000015.1"/>
</dbReference>
<keyword evidence="7" id="KW-1185">Reference proteome</keyword>
<dbReference type="UniPathway" id="UPA00560"/>
<dbReference type="PIRSF" id="PIRSF018982">
    <property type="entry name" value="EutC"/>
    <property type="match status" value="1"/>
</dbReference>
<dbReference type="GO" id="GO:0031419">
    <property type="term" value="F:cobalamin binding"/>
    <property type="evidence" value="ECO:0007669"/>
    <property type="project" value="UniProtKB-UniRule"/>
</dbReference>
<evidence type="ECO:0000256" key="5">
    <source>
        <dbReference type="HAMAP-Rule" id="MF_00601"/>
    </source>
</evidence>
<proteinExistence type="inferred from homology"/>
<keyword evidence="3 5" id="KW-0170">Cobalt</keyword>
<dbReference type="GO" id="GO:0008851">
    <property type="term" value="F:ethanolamine ammonia-lyase activity"/>
    <property type="evidence" value="ECO:0007669"/>
    <property type="project" value="UniProtKB-UniRule"/>
</dbReference>
<comment type="function">
    <text evidence="5">Catalyzes the deamination of various vicinal amino-alcohols to oxo compounds. Allows this organism to utilize ethanolamine as the sole source of nitrogen and carbon in the presence of external vitamin B12.</text>
</comment>
<keyword evidence="1 5" id="KW-0846">Cobalamin</keyword>
<dbReference type="GO" id="GO:0006520">
    <property type="term" value="P:amino acid metabolic process"/>
    <property type="evidence" value="ECO:0007669"/>
    <property type="project" value="InterPro"/>
</dbReference>
<dbReference type="Pfam" id="PF05985">
    <property type="entry name" value="EutC"/>
    <property type="match status" value="1"/>
</dbReference>
<dbReference type="InterPro" id="IPR042255">
    <property type="entry name" value="EutC_N"/>
</dbReference>
<protein>
    <recommendedName>
        <fullName evidence="5">Ethanolamine ammonia-lyase small subunit</fullName>
        <shortName evidence="5">EAL small subunit</shortName>
        <ecNumber evidence="5">4.3.1.7</ecNumber>
    </recommendedName>
</protein>
<comment type="caution">
    <text evidence="6">The sequence shown here is derived from an EMBL/GenBank/DDBJ whole genome shotgun (WGS) entry which is preliminary data.</text>
</comment>
<reference evidence="6 7" key="1">
    <citation type="submission" date="2019-12" db="EMBL/GenBank/DDBJ databases">
        <authorList>
            <person name="Li M."/>
        </authorList>
    </citation>
    <scope>NUCLEOTIDE SEQUENCE [LARGE SCALE GENOMIC DNA]</scope>
    <source>
        <strain evidence="6 7">GBMRC 2024</strain>
    </source>
</reference>
<sequence length="244" mass="25453">MSELEEAFRALKRLTPSRLRLEPGAGAAPLSAVLDFQASHASARDAITMPVDWAGVTRAIAPAEAIAVHSRADSREVYIRRPDLGRRLREADLARLPKGPFDLAIVVADGLSAHAVNDNGGALVAALLAAFADLNVAPVVLVEQGRVGIGDEVGAALGADLVLVLVGERPGLSVTNSLGAYLTRSPKVGTPDSARNCVSNIHGKGGLSLADATHKINWLVRYARKLGVTGVGLKDLSDTVPLLD</sequence>
<feature type="binding site" evidence="5">
    <location>
        <position position="168"/>
    </location>
    <ligand>
        <name>adenosylcob(III)alamin</name>
        <dbReference type="ChEBI" id="CHEBI:18408"/>
    </ligand>
</feature>
<dbReference type="GO" id="GO:0046336">
    <property type="term" value="P:ethanolamine catabolic process"/>
    <property type="evidence" value="ECO:0007669"/>
    <property type="project" value="UniProtKB-UniRule"/>
</dbReference>
<keyword evidence="4 5" id="KW-1283">Bacterial microcompartment</keyword>
<name>A0A6L7G3A8_9RHOB</name>
<feature type="binding site" evidence="5">
    <location>
        <position position="147"/>
    </location>
    <ligand>
        <name>adenosylcob(III)alamin</name>
        <dbReference type="ChEBI" id="CHEBI:18408"/>
    </ligand>
</feature>
<dbReference type="GO" id="GO:0009350">
    <property type="term" value="C:ethanolamine ammonia-lyase complex"/>
    <property type="evidence" value="ECO:0007669"/>
    <property type="project" value="UniProtKB-UniRule"/>
</dbReference>
<dbReference type="EMBL" id="WUMU01000015">
    <property type="protein sequence ID" value="MXN18844.1"/>
    <property type="molecule type" value="Genomic_DNA"/>
</dbReference>
<comment type="similarity">
    <text evidence="5">Belongs to the EutC family.</text>
</comment>
<organism evidence="6 7">
    <name type="scientific">Pseudooceanicola albus</name>
    <dbReference type="NCBI Taxonomy" id="2692189"/>
    <lineage>
        <taxon>Bacteria</taxon>
        <taxon>Pseudomonadati</taxon>
        <taxon>Pseudomonadota</taxon>
        <taxon>Alphaproteobacteria</taxon>
        <taxon>Rhodobacterales</taxon>
        <taxon>Paracoccaceae</taxon>
        <taxon>Pseudooceanicola</taxon>
    </lineage>
</organism>
<dbReference type="PANTHER" id="PTHR39330:SF1">
    <property type="entry name" value="ETHANOLAMINE AMMONIA-LYASE SMALL SUBUNIT"/>
    <property type="match status" value="1"/>
</dbReference>
<comment type="subunit">
    <text evidence="5">The basic unit is a heterodimer which dimerizes to form tetramers. The heterotetramers trimerize; 6 large subunits form a core ring with 6 small subunits projecting outwards.</text>
</comment>
<dbReference type="Gene3D" id="3.40.50.11240">
    <property type="entry name" value="Ethanolamine ammonia-lyase light chain (EutC)"/>
    <property type="match status" value="1"/>
</dbReference>
<dbReference type="AlphaFoldDB" id="A0A6L7G3A8"/>
<evidence type="ECO:0000256" key="2">
    <source>
        <dbReference type="ARBA" id="ARBA00023239"/>
    </source>
</evidence>
<accession>A0A6L7G3A8</accession>
<comment type="catalytic activity">
    <reaction evidence="5">
        <text>ethanolamine = acetaldehyde + NH4(+)</text>
        <dbReference type="Rhea" id="RHEA:15313"/>
        <dbReference type="ChEBI" id="CHEBI:15343"/>
        <dbReference type="ChEBI" id="CHEBI:28938"/>
        <dbReference type="ChEBI" id="CHEBI:57603"/>
        <dbReference type="EC" id="4.3.1.7"/>
    </reaction>
</comment>
<evidence type="ECO:0000256" key="3">
    <source>
        <dbReference type="ARBA" id="ARBA00023285"/>
    </source>
</evidence>
<evidence type="ECO:0000256" key="1">
    <source>
        <dbReference type="ARBA" id="ARBA00022628"/>
    </source>
</evidence>
<dbReference type="NCBIfam" id="NF003971">
    <property type="entry name" value="PRK05465.1"/>
    <property type="match status" value="1"/>
</dbReference>
<evidence type="ECO:0000313" key="7">
    <source>
        <dbReference type="Proteomes" id="UP000477911"/>
    </source>
</evidence>
<keyword evidence="2 5" id="KW-0456">Lyase</keyword>
<dbReference type="Proteomes" id="UP000477911">
    <property type="component" value="Unassembled WGS sequence"/>
</dbReference>
<dbReference type="GO" id="GO:0031471">
    <property type="term" value="C:ethanolamine degradation polyhedral organelle"/>
    <property type="evidence" value="ECO:0007669"/>
    <property type="project" value="UniProtKB-UniRule"/>
</dbReference>
<dbReference type="Gene3D" id="1.10.30.40">
    <property type="entry name" value="Ethanolamine ammonia-lyase light chain (EutC), N-terminal domain"/>
    <property type="match status" value="1"/>
</dbReference>
<gene>
    <name evidence="5 6" type="primary">eutC</name>
    <name evidence="6" type="ORF">GR170_13420</name>
</gene>
<evidence type="ECO:0000313" key="6">
    <source>
        <dbReference type="EMBL" id="MXN18844.1"/>
    </source>
</evidence>
<dbReference type="PANTHER" id="PTHR39330">
    <property type="entry name" value="ETHANOLAMINE AMMONIA-LYASE LIGHT CHAIN"/>
    <property type="match status" value="1"/>
</dbReference>